<dbReference type="PANTHER" id="PTHR22775:SF3">
    <property type="entry name" value="SORTING NEXIN-13"/>
    <property type="match status" value="1"/>
</dbReference>
<proteinExistence type="predicted"/>
<dbReference type="PROSITE" id="PS50195">
    <property type="entry name" value="PX"/>
    <property type="match status" value="1"/>
</dbReference>
<sequence length="335" mass="39544">NNNNDDDDSLIRNDNDEIKKFFQLDIYLSNDNKLSNLKKKNVQFNQKVQQNVQPDAIIIMNANVLVKLNRLLSVTPQKSKHPHYQTYRKHRSRHMNFLPTYYSNEKMSIPRRRRDSLLICDYQDQIKPIENIKEIHVAPPGDLFLSEKIDELDKKLVDLTEHENTARKLIKQQKQNNQIDGIYEITKKIQGLISQIKRIDNQRQQYQAQAQENVISKDVTKLSIPAFTVKQENYKKFAVYIIMVQRLDTSTGQAKAGWIVPRRYNEFSSLNQHLKNHHSEFVEKFEFPGKTLFNSLNSTFLESRRIQLENYLQGLLTNEEVCEDEDFLKFLSKEN</sequence>
<dbReference type="SMART" id="SM00312">
    <property type="entry name" value="PX"/>
    <property type="match status" value="1"/>
</dbReference>
<gene>
    <name evidence="2" type="primary">snx12_1</name>
    <name evidence="2" type="ORF">g.48812</name>
</gene>
<evidence type="ECO:0000313" key="2">
    <source>
        <dbReference type="EMBL" id="JAT56135.1"/>
    </source>
</evidence>
<dbReference type="GO" id="GO:0016020">
    <property type="term" value="C:membrane"/>
    <property type="evidence" value="ECO:0007669"/>
    <property type="project" value="UniProtKB-ARBA"/>
</dbReference>
<evidence type="ECO:0000259" key="1">
    <source>
        <dbReference type="PROSITE" id="PS50195"/>
    </source>
</evidence>
<feature type="non-terminal residue" evidence="2">
    <location>
        <position position="1"/>
    </location>
</feature>
<dbReference type="AlphaFoldDB" id="A0A1D1YNC4"/>
<dbReference type="SUPFAM" id="SSF64268">
    <property type="entry name" value="PX domain"/>
    <property type="match status" value="1"/>
</dbReference>
<reference evidence="2" key="1">
    <citation type="submission" date="2015-07" db="EMBL/GenBank/DDBJ databases">
        <title>Transcriptome Assembly of Anthurium amnicola.</title>
        <authorList>
            <person name="Suzuki J."/>
        </authorList>
    </citation>
    <scope>NUCLEOTIDE SEQUENCE</scope>
</reference>
<feature type="domain" description="PX" evidence="1">
    <location>
        <begin position="218"/>
        <end position="335"/>
    </location>
</feature>
<dbReference type="EMBL" id="GDJX01011801">
    <property type="protein sequence ID" value="JAT56135.1"/>
    <property type="molecule type" value="Transcribed_RNA"/>
</dbReference>
<name>A0A1D1YNC4_9ARAE</name>
<dbReference type="PANTHER" id="PTHR22775">
    <property type="entry name" value="SORTING NEXIN"/>
    <property type="match status" value="1"/>
</dbReference>
<accession>A0A1D1YNC4</accession>
<dbReference type="Gene3D" id="3.30.1520.10">
    <property type="entry name" value="Phox-like domain"/>
    <property type="match status" value="1"/>
</dbReference>
<protein>
    <submittedName>
        <fullName evidence="2">Sorting nexin-12</fullName>
    </submittedName>
</protein>
<dbReference type="GO" id="GO:0005768">
    <property type="term" value="C:endosome"/>
    <property type="evidence" value="ECO:0007669"/>
    <property type="project" value="UniProtKB-ARBA"/>
</dbReference>
<dbReference type="GO" id="GO:0035091">
    <property type="term" value="F:phosphatidylinositol binding"/>
    <property type="evidence" value="ECO:0007669"/>
    <property type="project" value="InterPro"/>
</dbReference>
<dbReference type="InterPro" id="IPR001683">
    <property type="entry name" value="PX_dom"/>
</dbReference>
<organism evidence="2">
    <name type="scientific">Anthurium amnicola</name>
    <dbReference type="NCBI Taxonomy" id="1678845"/>
    <lineage>
        <taxon>Eukaryota</taxon>
        <taxon>Viridiplantae</taxon>
        <taxon>Streptophyta</taxon>
        <taxon>Embryophyta</taxon>
        <taxon>Tracheophyta</taxon>
        <taxon>Spermatophyta</taxon>
        <taxon>Magnoliopsida</taxon>
        <taxon>Liliopsida</taxon>
        <taxon>Araceae</taxon>
        <taxon>Pothoideae</taxon>
        <taxon>Potheae</taxon>
        <taxon>Anthurium</taxon>
    </lineage>
</organism>
<dbReference type="Pfam" id="PF00787">
    <property type="entry name" value="PX"/>
    <property type="match status" value="1"/>
</dbReference>
<dbReference type="InterPro" id="IPR036871">
    <property type="entry name" value="PX_dom_sf"/>
</dbReference>